<evidence type="ECO:0000256" key="2">
    <source>
        <dbReference type="ARBA" id="ARBA00007991"/>
    </source>
</evidence>
<dbReference type="STRING" id="294747.C5M5H7"/>
<dbReference type="GeneID" id="8301620"/>
<evidence type="ECO:0000313" key="5">
    <source>
        <dbReference type="EMBL" id="EER34247.1"/>
    </source>
</evidence>
<dbReference type="SUPFAM" id="SSF48371">
    <property type="entry name" value="ARM repeat"/>
    <property type="match status" value="1"/>
</dbReference>
<dbReference type="Gene3D" id="1.25.10.10">
    <property type="entry name" value="Leucine-rich Repeat Variant"/>
    <property type="match status" value="1"/>
</dbReference>
<evidence type="ECO:0000313" key="6">
    <source>
        <dbReference type="Proteomes" id="UP000002037"/>
    </source>
</evidence>
<dbReference type="PANTHER" id="PTHR12363:SF33">
    <property type="entry name" value="IMPORTIN-13"/>
    <property type="match status" value="1"/>
</dbReference>
<evidence type="ECO:0000256" key="3">
    <source>
        <dbReference type="ARBA" id="ARBA00022448"/>
    </source>
</evidence>
<dbReference type="GO" id="GO:0006606">
    <property type="term" value="P:protein import into nucleus"/>
    <property type="evidence" value="ECO:0007669"/>
    <property type="project" value="TreeGrafter"/>
</dbReference>
<evidence type="ECO:0000256" key="4">
    <source>
        <dbReference type="ARBA" id="ARBA00023242"/>
    </source>
</evidence>
<dbReference type="InterPro" id="IPR016024">
    <property type="entry name" value="ARM-type_fold"/>
</dbReference>
<dbReference type="EMBL" id="GG692396">
    <property type="protein sequence ID" value="EER34247.1"/>
    <property type="molecule type" value="Genomic_DNA"/>
</dbReference>
<dbReference type="GO" id="GO:0005737">
    <property type="term" value="C:cytoplasm"/>
    <property type="evidence" value="ECO:0007669"/>
    <property type="project" value="TreeGrafter"/>
</dbReference>
<dbReference type="Proteomes" id="UP000002037">
    <property type="component" value="Unassembled WGS sequence"/>
</dbReference>
<reference evidence="5 6" key="1">
    <citation type="journal article" date="2009" name="Nature">
        <title>Evolution of pathogenicity and sexual reproduction in eight Candida genomes.</title>
        <authorList>
            <person name="Butler G."/>
            <person name="Rasmussen M.D."/>
            <person name="Lin M.F."/>
            <person name="Santos M.A."/>
            <person name="Sakthikumar S."/>
            <person name="Munro C.A."/>
            <person name="Rheinbay E."/>
            <person name="Grabherr M."/>
            <person name="Forche A."/>
            <person name="Reedy J.L."/>
            <person name="Agrafioti I."/>
            <person name="Arnaud M.B."/>
            <person name="Bates S."/>
            <person name="Brown A.J."/>
            <person name="Brunke S."/>
            <person name="Costanzo M.C."/>
            <person name="Fitzpatrick D.A."/>
            <person name="de Groot P.W."/>
            <person name="Harris D."/>
            <person name="Hoyer L.L."/>
            <person name="Hube B."/>
            <person name="Klis F.M."/>
            <person name="Kodira C."/>
            <person name="Lennard N."/>
            <person name="Logue M.E."/>
            <person name="Martin R."/>
            <person name="Neiman A.M."/>
            <person name="Nikolaou E."/>
            <person name="Quail M.A."/>
            <person name="Quinn J."/>
            <person name="Santos M.C."/>
            <person name="Schmitzberger F.F."/>
            <person name="Sherlock G."/>
            <person name="Shah P."/>
            <person name="Silverstein K.A."/>
            <person name="Skrzypek M.S."/>
            <person name="Soll D."/>
            <person name="Staggs R."/>
            <person name="Stansfield I."/>
            <person name="Stumpf M.P."/>
            <person name="Sudbery P.E."/>
            <person name="Srikantha T."/>
            <person name="Zeng Q."/>
            <person name="Berman J."/>
            <person name="Berriman M."/>
            <person name="Heitman J."/>
            <person name="Gow N.A."/>
            <person name="Lorenz M.C."/>
            <person name="Birren B.W."/>
            <person name="Kellis M."/>
            <person name="Cuomo C.A."/>
        </authorList>
    </citation>
    <scope>NUCLEOTIDE SEQUENCE [LARGE SCALE GENOMIC DNA]</scope>
    <source>
        <strain evidence="6">ATCC MYA-3404 / T1</strain>
    </source>
</reference>
<sequence length="957" mass="109404">MIQERLQSYQKSDSGYQLGLKLLSHQDKNVRYFGALTITVFLNTHDSGDIYTTTFDQILEIIVFLINEDFAGNSFIIKKLLSNLSLLFVSNYASSNIDPVERLSAVISSTDNNPLPTSIIDRLHDQKQLEIVIQFLTILVEDIIKVPKLSPSLHNLIHSTIFNHCRQLYEQIGYQVSLHIHNQMLDCLSSWVVYISVAETSSDQRYTDDMGIFIQYLLNQFSLQEGELNLESLNKVFTVMTEIIDHIPRVLTPFKSTIFSLLFANNSFGVNFIKTVLNDSDFREMYSSEIENFVNLVISYLTLNLVSITRNILDDEVFNVLQIAISLTNTPGIAIEDEKTSDQFILFWEEFTNTFIDDGEAMKAIFQDEATVLRFNSRRDEVLNQVAQIYFKKINCYPGISKEFRQYRVSVADMFILFYSLLSVPFYAYICDSVSYSLSVPNKTEEVVNNLESALYLIFKITDDIYFYDNSSDSETSLTPLVDGFFSKNLVGNIQGIPDYLDKQISVTLLNLMSSLSFFYKNDIGSQYLPDTFNFLFTIILHSQTDSLSLIASRTVYKICQDSEEKLIPFLPNLEMILLEMLKNPAVDNLIRERMTNSYVSVARSTKNPIDLGNRIHEILLEINSRIGEADEEYAVSLVSCISEMSKAGTYPEEIEDYLTPDQLQTAKAYWTEDPLNVRNSVLNSLTQISLNGPDFLMKSSIVTEKCCIVLKSGLREEIPGPFTFELDVILQYLISKARCSDSQSILTIQSLIETIMITHGKRINDNLLQELVETVFNNHDSSDVDAIASSLEMFTTILDRKPAFLLQWSNFDKVIGCGLHALSMNVPHTLQRIIKFFNTFINLKKGSRHEQERVREIVISNIGSTLVEFLFKSFVMAPRSAIDHYYPLFRTLIAKFPLEIKNWMAQLLGTVGKAPLDGEQTELFINKLIITRGQRQAQDVLKDFWLQVNKLSKTKY</sequence>
<dbReference type="InterPro" id="IPR011989">
    <property type="entry name" value="ARM-like"/>
</dbReference>
<dbReference type="HOGENOM" id="CLU_011832_0_0_1"/>
<dbReference type="RefSeq" id="XP_002546802.1">
    <property type="nucleotide sequence ID" value="XM_002546756.1"/>
</dbReference>
<proteinExistence type="inferred from homology"/>
<dbReference type="eggNOG" id="KOG2022">
    <property type="taxonomic scope" value="Eukaryota"/>
</dbReference>
<keyword evidence="4" id="KW-0539">Nucleus</keyword>
<comment type="similarity">
    <text evidence="2">Belongs to the importin beta family.</text>
</comment>
<comment type="subcellular location">
    <subcellularLocation>
        <location evidence="1">Nucleus</location>
    </subcellularLocation>
</comment>
<dbReference type="InterPro" id="IPR051345">
    <property type="entry name" value="Importin_beta-like_NTR"/>
</dbReference>
<accession>C5M5H7</accession>
<dbReference type="VEuPathDB" id="FungiDB:CTRG_01107"/>
<name>C5M5H7_CANTT</name>
<dbReference type="GO" id="GO:0005634">
    <property type="term" value="C:nucleus"/>
    <property type="evidence" value="ECO:0007669"/>
    <property type="project" value="UniProtKB-SubCell"/>
</dbReference>
<keyword evidence="6" id="KW-1185">Reference proteome</keyword>
<dbReference type="KEGG" id="ctp:CTRG_01107"/>
<keyword evidence="3" id="KW-0813">Transport</keyword>
<protein>
    <submittedName>
        <fullName evidence="5">Uncharacterized protein</fullName>
    </submittedName>
</protein>
<organism evidence="5 6">
    <name type="scientific">Candida tropicalis (strain ATCC MYA-3404 / T1)</name>
    <name type="common">Yeast</name>
    <dbReference type="NCBI Taxonomy" id="294747"/>
    <lineage>
        <taxon>Eukaryota</taxon>
        <taxon>Fungi</taxon>
        <taxon>Dikarya</taxon>
        <taxon>Ascomycota</taxon>
        <taxon>Saccharomycotina</taxon>
        <taxon>Pichiomycetes</taxon>
        <taxon>Debaryomycetaceae</taxon>
        <taxon>Candida/Lodderomyces clade</taxon>
        <taxon>Candida</taxon>
    </lineage>
</organism>
<dbReference type="OrthoDB" id="2016913at2759"/>
<gene>
    <name evidence="5" type="ORF">CTRG_01107</name>
</gene>
<dbReference type="PANTHER" id="PTHR12363">
    <property type="entry name" value="TRANSPORTIN 3 AND IMPORTIN 13"/>
    <property type="match status" value="1"/>
</dbReference>
<dbReference type="AlphaFoldDB" id="C5M5H7"/>
<evidence type="ECO:0000256" key="1">
    <source>
        <dbReference type="ARBA" id="ARBA00004123"/>
    </source>
</evidence>